<dbReference type="GO" id="GO:0015297">
    <property type="term" value="F:antiporter activity"/>
    <property type="evidence" value="ECO:0007669"/>
    <property type="project" value="UniProtKB-KW"/>
</dbReference>
<dbReference type="GO" id="GO:1902600">
    <property type="term" value="P:proton transmembrane transport"/>
    <property type="evidence" value="ECO:0007669"/>
    <property type="project" value="InterPro"/>
</dbReference>
<keyword evidence="12" id="KW-1185">Reference proteome</keyword>
<dbReference type="GO" id="GO:0016020">
    <property type="term" value="C:membrane"/>
    <property type="evidence" value="ECO:0007669"/>
    <property type="project" value="UniProtKB-SubCell"/>
</dbReference>
<evidence type="ECO:0000256" key="4">
    <source>
        <dbReference type="ARBA" id="ARBA00022449"/>
    </source>
</evidence>
<sequence>MYNTYYSLLFVTVIAFLSPWASYRLTRGLVPAIVVEILLGIIVGPSGFHLTESTNYVTFLSDLAFSYLMFLSGLEIDFDLILQSGRNNERAPWLKGILFFITAMVASGVIAYLLYGLHLVHHPLFLTFILSTTSIGIVTPALKEKGWLLVPFGQEILVYALLADIMTLIFVAAYTTWHTSGNAASVLLVLVLLFVFVAVYRVLKAVKGIHLFTAVENATSELGLRGSFALILIFLALAQLLGTQVVVGAFLAGAIISLLSEKHSELTQKLNSIGYGFFLPIFFVNVGLTFNLSSLIGNAYFWISLGIILIGMYVNKMIAALWWMKGFKTKERVAAGFLLGSQLSLTIVASKLGQQIGVIPSGLANGLILLAIITCLISPGVFTRLVGSQTQLKPPNANSSLPVDFLPEGWVIAQVDVLSPRFSHTPMRRLLLPHDVLFISIERGEEKIVPRGHTVLEQFDVVHLMGSMNSIDRLRNRFNSK</sequence>
<evidence type="ECO:0000313" key="12">
    <source>
        <dbReference type="Proteomes" id="UP001139263"/>
    </source>
</evidence>
<proteinExistence type="inferred from homology"/>
<name>A0A9X1V7N0_9BACL</name>
<protein>
    <recommendedName>
        <fullName evidence="10">RCK C-terminal domain-containing protein</fullName>
    </recommendedName>
</protein>
<feature type="transmembrane region" description="Helical" evidence="9">
    <location>
        <begin position="333"/>
        <end position="350"/>
    </location>
</feature>
<dbReference type="PROSITE" id="PS51202">
    <property type="entry name" value="RCK_C"/>
    <property type="match status" value="1"/>
</dbReference>
<dbReference type="PANTHER" id="PTHR43562">
    <property type="entry name" value="NAPA-TYPE SODIUM/HYDROGEN ANTIPORTER"/>
    <property type="match status" value="1"/>
</dbReference>
<evidence type="ECO:0000256" key="3">
    <source>
        <dbReference type="ARBA" id="ARBA00022448"/>
    </source>
</evidence>
<reference evidence="11" key="1">
    <citation type="submission" date="2022-03" db="EMBL/GenBank/DDBJ databases">
        <title>Draft Genome Sequence of Firmicute Strain S0AB, a Heterotrophic Iron/Sulfur-Oxidizing Extreme Acidophile.</title>
        <authorList>
            <person name="Vergara E."/>
            <person name="Pakostova E."/>
            <person name="Johnson D.B."/>
            <person name="Holmes D.S."/>
        </authorList>
    </citation>
    <scope>NUCLEOTIDE SEQUENCE</scope>
    <source>
        <strain evidence="11">S0AB</strain>
    </source>
</reference>
<dbReference type="RefSeq" id="WP_241712381.1">
    <property type="nucleotide sequence ID" value="NZ_JALBUF010000002.1"/>
</dbReference>
<dbReference type="GO" id="GO:0008324">
    <property type="term" value="F:monoatomic cation transmembrane transporter activity"/>
    <property type="evidence" value="ECO:0007669"/>
    <property type="project" value="InterPro"/>
</dbReference>
<organism evidence="11 12">
    <name type="scientific">Sulfoacidibacillus ferrooxidans</name>
    <dbReference type="NCBI Taxonomy" id="2005001"/>
    <lineage>
        <taxon>Bacteria</taxon>
        <taxon>Bacillati</taxon>
        <taxon>Bacillota</taxon>
        <taxon>Bacilli</taxon>
        <taxon>Bacillales</taxon>
        <taxon>Alicyclobacillaceae</taxon>
        <taxon>Sulfoacidibacillus</taxon>
    </lineage>
</organism>
<dbReference type="Proteomes" id="UP001139263">
    <property type="component" value="Unassembled WGS sequence"/>
</dbReference>
<keyword evidence="3" id="KW-0813">Transport</keyword>
<feature type="transmembrane region" description="Helical" evidence="9">
    <location>
        <begin position="30"/>
        <end position="50"/>
    </location>
</feature>
<feature type="transmembrane region" description="Helical" evidence="9">
    <location>
        <begin position="156"/>
        <end position="177"/>
    </location>
</feature>
<dbReference type="Pfam" id="PF02080">
    <property type="entry name" value="TrkA_C"/>
    <property type="match status" value="1"/>
</dbReference>
<feature type="transmembrane region" description="Helical" evidence="9">
    <location>
        <begin position="362"/>
        <end position="383"/>
    </location>
</feature>
<dbReference type="SUPFAM" id="SSF116726">
    <property type="entry name" value="TrkA C-terminal domain-like"/>
    <property type="match status" value="1"/>
</dbReference>
<dbReference type="GO" id="GO:0006813">
    <property type="term" value="P:potassium ion transport"/>
    <property type="evidence" value="ECO:0007669"/>
    <property type="project" value="InterPro"/>
</dbReference>
<keyword evidence="4" id="KW-0050">Antiport</keyword>
<dbReference type="Gene3D" id="3.30.70.1450">
    <property type="entry name" value="Regulator of K+ conductance, C-terminal domain"/>
    <property type="match status" value="1"/>
</dbReference>
<dbReference type="Gene3D" id="1.20.1530.20">
    <property type="match status" value="1"/>
</dbReference>
<evidence type="ECO:0000256" key="2">
    <source>
        <dbReference type="ARBA" id="ARBA00005551"/>
    </source>
</evidence>
<dbReference type="EMBL" id="JALBUF010000002">
    <property type="protein sequence ID" value="MCI0182774.1"/>
    <property type="molecule type" value="Genomic_DNA"/>
</dbReference>
<dbReference type="Pfam" id="PF00999">
    <property type="entry name" value="Na_H_Exchanger"/>
    <property type="match status" value="1"/>
</dbReference>
<keyword evidence="6 9" id="KW-1133">Transmembrane helix</keyword>
<dbReference type="InterPro" id="IPR036721">
    <property type="entry name" value="RCK_C_sf"/>
</dbReference>
<dbReference type="InterPro" id="IPR006153">
    <property type="entry name" value="Cation/H_exchanger_TM"/>
</dbReference>
<keyword evidence="8 9" id="KW-0472">Membrane</keyword>
<dbReference type="InterPro" id="IPR038770">
    <property type="entry name" value="Na+/solute_symporter_sf"/>
</dbReference>
<comment type="similarity">
    <text evidence="2">Belongs to the monovalent cation:proton antiporter 2 (CPA2) transporter (TC 2.A.37) family.</text>
</comment>
<feature type="transmembrane region" description="Helical" evidence="9">
    <location>
        <begin position="97"/>
        <end position="118"/>
    </location>
</feature>
<feature type="transmembrane region" description="Helical" evidence="9">
    <location>
        <begin position="124"/>
        <end position="144"/>
    </location>
</feature>
<feature type="transmembrane region" description="Helical" evidence="9">
    <location>
        <begin position="56"/>
        <end position="76"/>
    </location>
</feature>
<dbReference type="InterPro" id="IPR006037">
    <property type="entry name" value="RCK_C"/>
</dbReference>
<feature type="transmembrane region" description="Helical" evidence="9">
    <location>
        <begin position="6"/>
        <end position="23"/>
    </location>
</feature>
<accession>A0A9X1V7N0</accession>
<evidence type="ECO:0000256" key="6">
    <source>
        <dbReference type="ARBA" id="ARBA00022989"/>
    </source>
</evidence>
<evidence type="ECO:0000256" key="1">
    <source>
        <dbReference type="ARBA" id="ARBA00004141"/>
    </source>
</evidence>
<keyword evidence="5 9" id="KW-0812">Transmembrane</keyword>
<feature type="transmembrane region" description="Helical" evidence="9">
    <location>
        <begin position="183"/>
        <end position="202"/>
    </location>
</feature>
<evidence type="ECO:0000259" key="10">
    <source>
        <dbReference type="PROSITE" id="PS51202"/>
    </source>
</evidence>
<gene>
    <name evidence="11" type="ORF">MM817_01043</name>
</gene>
<evidence type="ECO:0000313" key="11">
    <source>
        <dbReference type="EMBL" id="MCI0182774.1"/>
    </source>
</evidence>
<keyword evidence="7" id="KW-0406">Ion transport</keyword>
<dbReference type="AlphaFoldDB" id="A0A9X1V7N0"/>
<dbReference type="PANTHER" id="PTHR43562:SF1">
    <property type="entry name" value="NA(+)_H(+) ANTIPORTER YJBQ-RELATED"/>
    <property type="match status" value="1"/>
</dbReference>
<evidence type="ECO:0000256" key="7">
    <source>
        <dbReference type="ARBA" id="ARBA00023065"/>
    </source>
</evidence>
<comment type="subcellular location">
    <subcellularLocation>
        <location evidence="1">Membrane</location>
        <topology evidence="1">Multi-pass membrane protein</topology>
    </subcellularLocation>
</comment>
<feature type="transmembrane region" description="Helical" evidence="9">
    <location>
        <begin position="272"/>
        <end position="293"/>
    </location>
</feature>
<feature type="transmembrane region" description="Helical" evidence="9">
    <location>
        <begin position="244"/>
        <end position="260"/>
    </location>
</feature>
<feature type="transmembrane region" description="Helical" evidence="9">
    <location>
        <begin position="299"/>
        <end position="321"/>
    </location>
</feature>
<feature type="domain" description="RCK C-terminal" evidence="10">
    <location>
        <begin position="398"/>
        <end position="480"/>
    </location>
</feature>
<evidence type="ECO:0000256" key="9">
    <source>
        <dbReference type="SAM" id="Phobius"/>
    </source>
</evidence>
<comment type="caution">
    <text evidence="11">The sequence shown here is derived from an EMBL/GenBank/DDBJ whole genome shotgun (WGS) entry which is preliminary data.</text>
</comment>
<evidence type="ECO:0000256" key="5">
    <source>
        <dbReference type="ARBA" id="ARBA00022692"/>
    </source>
</evidence>
<evidence type="ECO:0000256" key="8">
    <source>
        <dbReference type="ARBA" id="ARBA00023136"/>
    </source>
</evidence>